<accession>A0A7X0SRB8</accession>
<dbReference type="AlphaFoldDB" id="A0A7X0SRB8"/>
<keyword evidence="2" id="KW-1185">Reference proteome</keyword>
<gene>
    <name evidence="1" type="ORF">H7C18_27600</name>
</gene>
<protein>
    <submittedName>
        <fullName evidence="1">Uncharacterized protein</fullName>
    </submittedName>
</protein>
<sequence>MEKKFLGKALIGKQVAQDIMDKKGVLLMRSGTVLTEAKVALLQKYQVVQVFVKE</sequence>
<dbReference type="RefSeq" id="WP_185132360.1">
    <property type="nucleotide sequence ID" value="NZ_JACJVO010000036.1"/>
</dbReference>
<dbReference type="Proteomes" id="UP000564644">
    <property type="component" value="Unassembled WGS sequence"/>
</dbReference>
<comment type="caution">
    <text evidence="1">The sequence shown here is derived from an EMBL/GenBank/DDBJ whole genome shotgun (WGS) entry which is preliminary data.</text>
</comment>
<reference evidence="1 2" key="1">
    <citation type="submission" date="2020-08" db="EMBL/GenBank/DDBJ databases">
        <title>Cohnella phylogeny.</title>
        <authorList>
            <person name="Dunlap C."/>
        </authorList>
    </citation>
    <scope>NUCLEOTIDE SEQUENCE [LARGE SCALE GENOMIC DNA]</scope>
    <source>
        <strain evidence="1 2">CBP 2801</strain>
    </source>
</reference>
<name>A0A7X0SRB8_9BACL</name>
<evidence type="ECO:0000313" key="2">
    <source>
        <dbReference type="Proteomes" id="UP000564644"/>
    </source>
</evidence>
<evidence type="ECO:0000313" key="1">
    <source>
        <dbReference type="EMBL" id="MBB6734697.1"/>
    </source>
</evidence>
<dbReference type="EMBL" id="JACJVO010000036">
    <property type="protein sequence ID" value="MBB6734697.1"/>
    <property type="molecule type" value="Genomic_DNA"/>
</dbReference>
<organism evidence="1 2">
    <name type="scientific">Cohnella zeiphila</name>
    <dbReference type="NCBI Taxonomy" id="2761120"/>
    <lineage>
        <taxon>Bacteria</taxon>
        <taxon>Bacillati</taxon>
        <taxon>Bacillota</taxon>
        <taxon>Bacilli</taxon>
        <taxon>Bacillales</taxon>
        <taxon>Paenibacillaceae</taxon>
        <taxon>Cohnella</taxon>
    </lineage>
</organism>
<proteinExistence type="predicted"/>